<dbReference type="EMBL" id="KQ248209">
    <property type="protein sequence ID" value="KNC71741.1"/>
    <property type="molecule type" value="Genomic_DNA"/>
</dbReference>
<sequence length="136" mass="14343">STNIFGASKPATTQGGLSSGGSMFGTQSTNAPAGGGLFGSTNTATTTGGGMFGQQNTTTGFGAQPAATQTAHSDPIVNEITKLRTVYDESDFNPNYRFKFAFYSALKDEILSNLGPNDIVQDKLTEDVNWDDETRQ</sequence>
<protein>
    <recommendedName>
        <fullName evidence="4">Nucleoporin Nup54 alpha-helical domain-containing protein</fullName>
    </recommendedName>
</protein>
<name>A0A0L0F579_9EUKA</name>
<keyword evidence="3" id="KW-1185">Reference proteome</keyword>
<gene>
    <name evidence="2" type="ORF">SARC_15719</name>
</gene>
<feature type="non-terminal residue" evidence="2">
    <location>
        <position position="1"/>
    </location>
</feature>
<proteinExistence type="predicted"/>
<dbReference type="RefSeq" id="XP_014145643.1">
    <property type="nucleotide sequence ID" value="XM_014290168.1"/>
</dbReference>
<evidence type="ECO:0000313" key="2">
    <source>
        <dbReference type="EMBL" id="KNC71741.1"/>
    </source>
</evidence>
<accession>A0A0L0F579</accession>
<evidence type="ECO:0000313" key="3">
    <source>
        <dbReference type="Proteomes" id="UP000054560"/>
    </source>
</evidence>
<reference evidence="2 3" key="1">
    <citation type="submission" date="2011-02" db="EMBL/GenBank/DDBJ databases">
        <title>The Genome Sequence of Sphaeroforma arctica JP610.</title>
        <authorList>
            <consortium name="The Broad Institute Genome Sequencing Platform"/>
            <person name="Russ C."/>
            <person name="Cuomo C."/>
            <person name="Young S.K."/>
            <person name="Zeng Q."/>
            <person name="Gargeya S."/>
            <person name="Alvarado L."/>
            <person name="Berlin A."/>
            <person name="Chapman S.B."/>
            <person name="Chen Z."/>
            <person name="Freedman E."/>
            <person name="Gellesch M."/>
            <person name="Goldberg J."/>
            <person name="Griggs A."/>
            <person name="Gujja S."/>
            <person name="Heilman E."/>
            <person name="Heiman D."/>
            <person name="Howarth C."/>
            <person name="Mehta T."/>
            <person name="Neiman D."/>
            <person name="Pearson M."/>
            <person name="Roberts A."/>
            <person name="Saif S."/>
            <person name="Shea T."/>
            <person name="Shenoy N."/>
            <person name="Sisk P."/>
            <person name="Stolte C."/>
            <person name="Sykes S."/>
            <person name="White J."/>
            <person name="Yandava C."/>
            <person name="Burger G."/>
            <person name="Gray M.W."/>
            <person name="Holland P.W.H."/>
            <person name="King N."/>
            <person name="Lang F.B.F."/>
            <person name="Roger A.J."/>
            <person name="Ruiz-Trillo I."/>
            <person name="Haas B."/>
            <person name="Nusbaum C."/>
            <person name="Birren B."/>
        </authorList>
    </citation>
    <scope>NUCLEOTIDE SEQUENCE [LARGE SCALE GENOMIC DNA]</scope>
    <source>
        <strain evidence="2 3">JP610</strain>
    </source>
</reference>
<evidence type="ECO:0008006" key="4">
    <source>
        <dbReference type="Google" id="ProtNLM"/>
    </source>
</evidence>
<organism evidence="2 3">
    <name type="scientific">Sphaeroforma arctica JP610</name>
    <dbReference type="NCBI Taxonomy" id="667725"/>
    <lineage>
        <taxon>Eukaryota</taxon>
        <taxon>Ichthyosporea</taxon>
        <taxon>Ichthyophonida</taxon>
        <taxon>Sphaeroforma</taxon>
    </lineage>
</organism>
<dbReference type="AlphaFoldDB" id="A0A0L0F579"/>
<evidence type="ECO:0000256" key="1">
    <source>
        <dbReference type="SAM" id="MobiDB-lite"/>
    </source>
</evidence>
<dbReference type="Proteomes" id="UP000054560">
    <property type="component" value="Unassembled WGS sequence"/>
</dbReference>
<feature type="region of interest" description="Disordered" evidence="1">
    <location>
        <begin position="1"/>
        <end position="75"/>
    </location>
</feature>
<feature type="compositionally biased region" description="Polar residues" evidence="1">
    <location>
        <begin position="1"/>
        <end position="16"/>
    </location>
</feature>
<feature type="compositionally biased region" description="Low complexity" evidence="1">
    <location>
        <begin position="53"/>
        <end position="64"/>
    </location>
</feature>
<dbReference type="GeneID" id="25916223"/>
<feature type="non-terminal residue" evidence="2">
    <location>
        <position position="136"/>
    </location>
</feature>